<dbReference type="OrthoDB" id="160374at2759"/>
<proteinExistence type="predicted"/>
<dbReference type="EMBL" id="AZIM01001885">
    <property type="protein sequence ID" value="ETE65445.1"/>
    <property type="molecule type" value="Genomic_DNA"/>
</dbReference>
<comment type="caution">
    <text evidence="2">The sequence shown here is derived from an EMBL/GenBank/DDBJ whole genome shotgun (WGS) entry which is preliminary data.</text>
</comment>
<protein>
    <submittedName>
        <fullName evidence="2">Unhealthy ribosome biogenesis protein 2-like protein</fullName>
    </submittedName>
</protein>
<dbReference type="GO" id="GO:0042254">
    <property type="term" value="P:ribosome biogenesis"/>
    <property type="evidence" value="ECO:0007669"/>
    <property type="project" value="TreeGrafter"/>
</dbReference>
<evidence type="ECO:0000259" key="1">
    <source>
        <dbReference type="Pfam" id="PF10441"/>
    </source>
</evidence>
<keyword evidence="3" id="KW-1185">Reference proteome</keyword>
<reference evidence="2 3" key="1">
    <citation type="journal article" date="2013" name="Proc. Natl. Acad. Sci. U.S.A.">
        <title>The king cobra genome reveals dynamic gene evolution and adaptation in the snake venom system.</title>
        <authorList>
            <person name="Vonk F.J."/>
            <person name="Casewell N.R."/>
            <person name="Henkel C.V."/>
            <person name="Heimberg A.M."/>
            <person name="Jansen H.J."/>
            <person name="McCleary R.J."/>
            <person name="Kerkkamp H.M."/>
            <person name="Vos R.A."/>
            <person name="Guerreiro I."/>
            <person name="Calvete J.J."/>
            <person name="Wuster W."/>
            <person name="Woods A.E."/>
            <person name="Logan J.M."/>
            <person name="Harrison R.A."/>
            <person name="Castoe T.A."/>
            <person name="de Koning A.P."/>
            <person name="Pollock D.D."/>
            <person name="Yandell M."/>
            <person name="Calderon D."/>
            <person name="Renjifo C."/>
            <person name="Currier R.B."/>
            <person name="Salgado D."/>
            <person name="Pla D."/>
            <person name="Sanz L."/>
            <person name="Hyder A.S."/>
            <person name="Ribeiro J.M."/>
            <person name="Arntzen J.W."/>
            <person name="van den Thillart G.E."/>
            <person name="Boetzer M."/>
            <person name="Pirovano W."/>
            <person name="Dirks R.P."/>
            <person name="Spaink H.P."/>
            <person name="Duboule D."/>
            <person name="McGlinn E."/>
            <person name="Kini R.M."/>
            <person name="Richardson M.K."/>
        </authorList>
    </citation>
    <scope>NUCLEOTIDE SEQUENCE</scope>
    <source>
        <tissue evidence="2">Blood</tissue>
    </source>
</reference>
<evidence type="ECO:0000313" key="2">
    <source>
        <dbReference type="EMBL" id="ETE65445.1"/>
    </source>
</evidence>
<gene>
    <name evidence="2" type="primary">URB2</name>
    <name evidence="2" type="ORF">L345_08783</name>
</gene>
<name>V8NTQ5_OPHHA</name>
<dbReference type="GO" id="GO:0005730">
    <property type="term" value="C:nucleolus"/>
    <property type="evidence" value="ECO:0007669"/>
    <property type="project" value="TreeGrafter"/>
</dbReference>
<sequence length="1614" mass="182046">MAAIYSGIHLKLKSSKTSWEDKLKLARFAWISHQCFLPNKEQVMYFIRSFPLKAVPCCSTLGGIALFASNCFVFPTVPILSKIIMVNMSAWVFWGTQVLLDWVSHSLISCYNKKLELPDEIIEKLWIYLDSIIHSKKLQNLFKDGKTVTLRFTIAQVINENLSLAYNQKTLKNVKAVLNCCSGILSKPPLSIVYTAKFELLVHLLSKLSWLTCWQLSSEDAVSLQLFEVLQLSLRQYLLLQRQQTNANRVFGQAIQQLLQPCLLLRFLLTTKVWTDAEDDRIRPRLSKEARNHVETLLKAGIFQQELLPSYREELLPEKESVGTKKGLKNLLLPANTIQAILRDAAFCEQALHGKVVAHSVPLLFKLFLETYNKPEDHLVCFHMLTKLCDCLRISGLRGNLWDNQLPASEWSSELLAVEQLLNLVLSNNIYNVAADRIRHKAVQFNFYRQLAQLLMNHSQPTIPAWFRCLKALISLNHLIVDPDLDDLVALAWIDAEVSEPRTKKAQTALVSTVFSTYTKLRQFPNLFQEVLSVVLRPAAEESRLPLLPAGIRAKLCECLLDLPSNQVLDILGLMVEKCQTFVIPHVKGDADMASKLQSISTLLYSILFHMKSLDDSTPLSVVHRTQNLLGKVQKNVTQVLFDLLKGSEAEATELELWTEKVSNSALLLACVCVESDTLFALNCKQYSSPFAPLLDDSSEENWDFSTIFPGLDAECWQKIDKLVKSSSPMSRYCTEWLVLQKMKKMLMHTTCWTEALHQALQSAGAFILQSGRASMNKEELEPWDGSASNITTLTYPVAHWHLIVSNLPVLFPYLSENDTEYIAEVLLKTLLVKQPQSIVADEDHVLFTMEKLSKDLLHSSLLPELQMLHCFFLSQIIQHSASVLSSTFPNIANQPLQLLCAGDTLWCEAIPSGHAASVRSRNDFSVSWAVMEKVALNILSLVKDRSYATLEEEHIKELLNILEVISALNVDSFFPLDFTRCFLLLISLAVNTRASISCNKALSLKFLATCCHLLACLQAGRHANSSFKVLYASDVLEALLTSKFAVCKTFGGVLKMDAWDEFLHELQLFLEHYLQLILERRQSVKLNLEKFLSFITSCQPCDRNPGQSEHWSPAADQVLLVALISLCHVLATYLQQQPDGKLQISGMLPVFLKEAMLQTGATIKFCLRNKTKGQPLPLAFIPHITILLKADASCFQSMLPAAGENELQDPMKPSKNRQLFHRELYQSFCVQILRELDLADGNLQFLHSALQFLTAFCSMPELYPPHVTSIAIFNSVRKLLAGPEVKAQLIQDLDVPLTELIAQLVENGTIDDFSTMLRLLIEGLNVCNLWKQNPEIVLSAVTLLKVLLNCPLSGEKEKVFWFSTPQIMTALAMQIKEASQDPVVLPVLAVPILEAAALLLRCGEGILSNPHHVSLVFNILLTVPLDQRVYNNVFLGIHEVLFSILQCHPKVMLKAAPSFLNSFHRLVISVMHEGRQKGDKGSVDELEPILKCAQLVERMYSYIAAKTEDFTVMSAFIVAQYVIELQKTSCPNPSLLAVLDYSFHHPLLVTLHPAVKKHLTEGIYHIIDLCKERDIKFLNVSLPAGVREVFKELYRDYTHYHKALKQGDEKYKA</sequence>
<feature type="domain" description="Nucleolar 27S pre-rRNA processing Urb2/Npa2 C-terminal" evidence="1">
    <location>
        <begin position="1394"/>
        <end position="1603"/>
    </location>
</feature>
<accession>V8NTQ5</accession>
<dbReference type="Proteomes" id="UP000018936">
    <property type="component" value="Unassembled WGS sequence"/>
</dbReference>
<dbReference type="InterPro" id="IPR052609">
    <property type="entry name" value="Ribosome_Biogenesis_Reg"/>
</dbReference>
<dbReference type="PANTHER" id="PTHR15682:SF2">
    <property type="entry name" value="UNHEALTHY RIBOSOME BIOGENESIS PROTEIN 2 HOMOLOG"/>
    <property type="match status" value="1"/>
</dbReference>
<dbReference type="InterPro" id="IPR018849">
    <property type="entry name" value="Urb2/Npa2_C"/>
</dbReference>
<organism evidence="2 3">
    <name type="scientific">Ophiophagus hannah</name>
    <name type="common">King cobra</name>
    <name type="synonym">Naja hannah</name>
    <dbReference type="NCBI Taxonomy" id="8665"/>
    <lineage>
        <taxon>Eukaryota</taxon>
        <taxon>Metazoa</taxon>
        <taxon>Chordata</taxon>
        <taxon>Craniata</taxon>
        <taxon>Vertebrata</taxon>
        <taxon>Euteleostomi</taxon>
        <taxon>Lepidosauria</taxon>
        <taxon>Squamata</taxon>
        <taxon>Bifurcata</taxon>
        <taxon>Unidentata</taxon>
        <taxon>Episquamata</taxon>
        <taxon>Toxicofera</taxon>
        <taxon>Serpentes</taxon>
        <taxon>Colubroidea</taxon>
        <taxon>Elapidae</taxon>
        <taxon>Elapinae</taxon>
        <taxon>Ophiophagus</taxon>
    </lineage>
</organism>
<dbReference type="PANTHER" id="PTHR15682">
    <property type="entry name" value="UNHEALTHY RIBOSOME BIOGENESIS PROTEIN 2 HOMOLOG"/>
    <property type="match status" value="1"/>
</dbReference>
<evidence type="ECO:0000313" key="3">
    <source>
        <dbReference type="Proteomes" id="UP000018936"/>
    </source>
</evidence>
<dbReference type="Pfam" id="PF10441">
    <property type="entry name" value="Urb2"/>
    <property type="match status" value="1"/>
</dbReference>